<gene>
    <name evidence="1" type="ORF">COLO4_19607</name>
</gene>
<name>A0A1R3J4H7_9ROSI</name>
<dbReference type="EMBL" id="AWUE01016691">
    <property type="protein sequence ID" value="OMO89735.1"/>
    <property type="molecule type" value="Genomic_DNA"/>
</dbReference>
<sequence>MTSNLEGLKIMKEPFSAIVGRDLQGVCHGRRKALGVDFMAVGRAHNQSDELYGEIVVLRVEVEALQRYPI</sequence>
<evidence type="ECO:0000313" key="1">
    <source>
        <dbReference type="EMBL" id="OMO89735.1"/>
    </source>
</evidence>
<organism evidence="1 2">
    <name type="scientific">Corchorus olitorius</name>
    <dbReference type="NCBI Taxonomy" id="93759"/>
    <lineage>
        <taxon>Eukaryota</taxon>
        <taxon>Viridiplantae</taxon>
        <taxon>Streptophyta</taxon>
        <taxon>Embryophyta</taxon>
        <taxon>Tracheophyta</taxon>
        <taxon>Spermatophyta</taxon>
        <taxon>Magnoliopsida</taxon>
        <taxon>eudicotyledons</taxon>
        <taxon>Gunneridae</taxon>
        <taxon>Pentapetalae</taxon>
        <taxon>rosids</taxon>
        <taxon>malvids</taxon>
        <taxon>Malvales</taxon>
        <taxon>Malvaceae</taxon>
        <taxon>Grewioideae</taxon>
        <taxon>Apeibeae</taxon>
        <taxon>Corchorus</taxon>
    </lineage>
</organism>
<evidence type="ECO:0000313" key="2">
    <source>
        <dbReference type="Proteomes" id="UP000187203"/>
    </source>
</evidence>
<comment type="caution">
    <text evidence="1">The sequence shown here is derived from an EMBL/GenBank/DDBJ whole genome shotgun (WGS) entry which is preliminary data.</text>
</comment>
<reference evidence="2" key="1">
    <citation type="submission" date="2013-09" db="EMBL/GenBank/DDBJ databases">
        <title>Corchorus olitorius genome sequencing.</title>
        <authorList>
            <person name="Alam M."/>
            <person name="Haque M.S."/>
            <person name="Islam M.S."/>
            <person name="Emdad E.M."/>
            <person name="Islam M.M."/>
            <person name="Ahmed B."/>
            <person name="Halim A."/>
            <person name="Hossen Q.M.M."/>
            <person name="Hossain M.Z."/>
            <person name="Ahmed R."/>
            <person name="Khan M.M."/>
            <person name="Islam R."/>
            <person name="Rashid M.M."/>
            <person name="Khan S.A."/>
            <person name="Rahman M.S."/>
            <person name="Alam M."/>
            <person name="Yahiya A.S."/>
            <person name="Khan M.S."/>
            <person name="Azam M.S."/>
            <person name="Haque T."/>
            <person name="Lashkar M.Z.H."/>
            <person name="Akhand A.I."/>
            <person name="Morshed G."/>
            <person name="Roy S."/>
            <person name="Uddin K.S."/>
            <person name="Rabeya T."/>
            <person name="Hossain A.S."/>
            <person name="Chowdhury A."/>
            <person name="Snigdha A.R."/>
            <person name="Mortoza M.S."/>
            <person name="Matin S.A."/>
            <person name="Hoque S.M.E."/>
            <person name="Islam M.K."/>
            <person name="Roy D.K."/>
            <person name="Haider R."/>
            <person name="Moosa M.M."/>
            <person name="Elias S.M."/>
            <person name="Hasan A.M."/>
            <person name="Jahan S."/>
            <person name="Shafiuddin M."/>
            <person name="Mahmood N."/>
            <person name="Shommy N.S."/>
        </authorList>
    </citation>
    <scope>NUCLEOTIDE SEQUENCE [LARGE SCALE GENOMIC DNA]</scope>
    <source>
        <strain evidence="2">cv. O-4</strain>
    </source>
</reference>
<protein>
    <submittedName>
        <fullName evidence="1">Uncharacterized protein</fullName>
    </submittedName>
</protein>
<dbReference type="Proteomes" id="UP000187203">
    <property type="component" value="Unassembled WGS sequence"/>
</dbReference>
<keyword evidence="2" id="KW-1185">Reference proteome</keyword>
<accession>A0A1R3J4H7</accession>
<proteinExistence type="predicted"/>
<dbReference type="AlphaFoldDB" id="A0A1R3J4H7"/>